<evidence type="ECO:0000256" key="5">
    <source>
        <dbReference type="ARBA" id="ARBA00023012"/>
    </source>
</evidence>
<proteinExistence type="predicted"/>
<dbReference type="Proteomes" id="UP000612362">
    <property type="component" value="Unassembled WGS sequence"/>
</dbReference>
<keyword evidence="4" id="KW-0808">Transferase</keyword>
<dbReference type="Pfam" id="PF02518">
    <property type="entry name" value="HATPase_c"/>
    <property type="match status" value="1"/>
</dbReference>
<dbReference type="Gene3D" id="3.30.565.10">
    <property type="entry name" value="Histidine kinase-like ATPase, C-terminal domain"/>
    <property type="match status" value="1"/>
</dbReference>
<evidence type="ECO:0000313" key="7">
    <source>
        <dbReference type="EMBL" id="GHO42128.1"/>
    </source>
</evidence>
<dbReference type="GO" id="GO:0000155">
    <property type="term" value="F:phosphorelay sensor kinase activity"/>
    <property type="evidence" value="ECO:0007669"/>
    <property type="project" value="TreeGrafter"/>
</dbReference>
<protein>
    <recommendedName>
        <fullName evidence="2">histidine kinase</fullName>
        <ecNumber evidence="2">2.7.13.3</ecNumber>
    </recommendedName>
</protein>
<sequence length="157" mass="17344">MQRCDLLALLKTVVTEQQRLAPEHPILVEVKPVAQTMPVLVDTERITQVFTAYLTNALASSPMKAPVAVQVTIEEGITRVSVHNEGPGIPLEEQKHLWERSYRSKGSAVQQELDLSLGFHLYLCRAFIEQHGGHVGVQSTPNNGATFWFTLSLAPCA</sequence>
<dbReference type="RefSeq" id="WP_220191708.1">
    <property type="nucleotide sequence ID" value="NZ_BNJF01000001.1"/>
</dbReference>
<name>A0A8J3HWH5_9CHLR</name>
<dbReference type="EMBL" id="BNJF01000001">
    <property type="protein sequence ID" value="GHO42128.1"/>
    <property type="molecule type" value="Genomic_DNA"/>
</dbReference>
<evidence type="ECO:0000256" key="4">
    <source>
        <dbReference type="ARBA" id="ARBA00022777"/>
    </source>
</evidence>
<feature type="domain" description="Histidine kinase" evidence="6">
    <location>
        <begin position="1"/>
        <end position="155"/>
    </location>
</feature>
<dbReference type="PANTHER" id="PTHR43547:SF2">
    <property type="entry name" value="HYBRID SIGNAL TRANSDUCTION HISTIDINE KINASE C"/>
    <property type="match status" value="1"/>
</dbReference>
<evidence type="ECO:0000256" key="3">
    <source>
        <dbReference type="ARBA" id="ARBA00022553"/>
    </source>
</evidence>
<organism evidence="7 8">
    <name type="scientific">Ktedonospora formicarum</name>
    <dbReference type="NCBI Taxonomy" id="2778364"/>
    <lineage>
        <taxon>Bacteria</taxon>
        <taxon>Bacillati</taxon>
        <taxon>Chloroflexota</taxon>
        <taxon>Ktedonobacteria</taxon>
        <taxon>Ktedonobacterales</taxon>
        <taxon>Ktedonobacteraceae</taxon>
        <taxon>Ktedonospora</taxon>
    </lineage>
</organism>
<dbReference type="AlphaFoldDB" id="A0A8J3HWH5"/>
<dbReference type="PANTHER" id="PTHR43547">
    <property type="entry name" value="TWO-COMPONENT HISTIDINE KINASE"/>
    <property type="match status" value="1"/>
</dbReference>
<keyword evidence="5" id="KW-0902">Two-component regulatory system</keyword>
<dbReference type="SUPFAM" id="SSF55874">
    <property type="entry name" value="ATPase domain of HSP90 chaperone/DNA topoisomerase II/histidine kinase"/>
    <property type="match status" value="1"/>
</dbReference>
<reference evidence="7" key="1">
    <citation type="submission" date="2020-10" db="EMBL/GenBank/DDBJ databases">
        <title>Taxonomic study of unclassified bacteria belonging to the class Ktedonobacteria.</title>
        <authorList>
            <person name="Yabe S."/>
            <person name="Wang C.M."/>
            <person name="Zheng Y."/>
            <person name="Sakai Y."/>
            <person name="Cavaletti L."/>
            <person name="Monciardini P."/>
            <person name="Donadio S."/>
        </authorList>
    </citation>
    <scope>NUCLEOTIDE SEQUENCE</scope>
    <source>
        <strain evidence="7">SOSP1-1</strain>
    </source>
</reference>
<keyword evidence="8" id="KW-1185">Reference proteome</keyword>
<keyword evidence="4" id="KW-0418">Kinase</keyword>
<dbReference type="InterPro" id="IPR003594">
    <property type="entry name" value="HATPase_dom"/>
</dbReference>
<gene>
    <name evidence="7" type="ORF">KSX_02910</name>
</gene>
<dbReference type="PRINTS" id="PR00344">
    <property type="entry name" value="BCTRLSENSOR"/>
</dbReference>
<dbReference type="SMART" id="SM00387">
    <property type="entry name" value="HATPase_c"/>
    <property type="match status" value="1"/>
</dbReference>
<evidence type="ECO:0000256" key="1">
    <source>
        <dbReference type="ARBA" id="ARBA00000085"/>
    </source>
</evidence>
<accession>A0A8J3HWH5</accession>
<dbReference type="PROSITE" id="PS50109">
    <property type="entry name" value="HIS_KIN"/>
    <property type="match status" value="1"/>
</dbReference>
<dbReference type="CDD" id="cd00075">
    <property type="entry name" value="HATPase"/>
    <property type="match status" value="1"/>
</dbReference>
<evidence type="ECO:0000313" key="8">
    <source>
        <dbReference type="Proteomes" id="UP000612362"/>
    </source>
</evidence>
<dbReference type="InterPro" id="IPR036890">
    <property type="entry name" value="HATPase_C_sf"/>
</dbReference>
<dbReference type="InterPro" id="IPR004358">
    <property type="entry name" value="Sig_transdc_His_kin-like_C"/>
</dbReference>
<evidence type="ECO:0000256" key="2">
    <source>
        <dbReference type="ARBA" id="ARBA00012438"/>
    </source>
</evidence>
<comment type="caution">
    <text evidence="7">The sequence shown here is derived from an EMBL/GenBank/DDBJ whole genome shotgun (WGS) entry which is preliminary data.</text>
</comment>
<dbReference type="InterPro" id="IPR005467">
    <property type="entry name" value="His_kinase_dom"/>
</dbReference>
<dbReference type="EC" id="2.7.13.3" evidence="2"/>
<keyword evidence="3" id="KW-0597">Phosphoprotein</keyword>
<comment type="catalytic activity">
    <reaction evidence="1">
        <text>ATP + protein L-histidine = ADP + protein N-phospho-L-histidine.</text>
        <dbReference type="EC" id="2.7.13.3"/>
    </reaction>
</comment>
<evidence type="ECO:0000259" key="6">
    <source>
        <dbReference type="PROSITE" id="PS50109"/>
    </source>
</evidence>